<proteinExistence type="predicted"/>
<evidence type="ECO:0000313" key="2">
    <source>
        <dbReference type="Proteomes" id="UP000187455"/>
    </source>
</evidence>
<evidence type="ECO:0000313" key="1">
    <source>
        <dbReference type="EMBL" id="OLY82989.1"/>
    </source>
</evidence>
<keyword evidence="2" id="KW-1185">Reference proteome</keyword>
<organism evidence="1 2">
    <name type="scientific">Smittium mucronatum</name>
    <dbReference type="NCBI Taxonomy" id="133383"/>
    <lineage>
        <taxon>Eukaryota</taxon>
        <taxon>Fungi</taxon>
        <taxon>Fungi incertae sedis</taxon>
        <taxon>Zoopagomycota</taxon>
        <taxon>Kickxellomycotina</taxon>
        <taxon>Harpellomycetes</taxon>
        <taxon>Harpellales</taxon>
        <taxon>Legeriomycetaceae</taxon>
        <taxon>Smittium</taxon>
    </lineage>
</organism>
<reference evidence="1 2" key="1">
    <citation type="journal article" date="2016" name="Mol. Biol. Evol.">
        <title>Genome-Wide Survey of Gut Fungi (Harpellales) Reveals the First Horizontally Transferred Ubiquitin Gene from a Mosquito Host.</title>
        <authorList>
            <person name="Wang Y."/>
            <person name="White M.M."/>
            <person name="Kvist S."/>
            <person name="Moncalvo J.M."/>
        </authorList>
    </citation>
    <scope>NUCLEOTIDE SEQUENCE [LARGE SCALE GENOMIC DNA]</scope>
    <source>
        <strain evidence="1 2">ALG-7-W6</strain>
    </source>
</reference>
<sequence>MDVGALQGASHIRTPQENDLENLTSGYLFVVDFKVISMIVLLNFCSSSLKNGQDSIYLEKYVDSNLWIMNVSVDSCFTAFYAVSYGI</sequence>
<comment type="caution">
    <text evidence="1">The sequence shown here is derived from an EMBL/GenBank/DDBJ whole genome shotgun (WGS) entry which is preliminary data.</text>
</comment>
<protein>
    <submittedName>
        <fullName evidence="1">Uncharacterized protein</fullName>
    </submittedName>
</protein>
<accession>A0A1R0H1H2</accession>
<dbReference type="EMBL" id="LSSL01001135">
    <property type="protein sequence ID" value="OLY82989.1"/>
    <property type="molecule type" value="Genomic_DNA"/>
</dbReference>
<dbReference type="AlphaFoldDB" id="A0A1R0H1H2"/>
<dbReference type="Proteomes" id="UP000187455">
    <property type="component" value="Unassembled WGS sequence"/>
</dbReference>
<gene>
    <name evidence="1" type="ORF">AYI68_g2882</name>
</gene>
<name>A0A1R0H1H2_9FUNG</name>